<proteinExistence type="predicted"/>
<evidence type="ECO:0000313" key="2">
    <source>
        <dbReference type="Proteomes" id="UP001145114"/>
    </source>
</evidence>
<gene>
    <name evidence="1" type="primary">YOP1_1</name>
    <name evidence="1" type="ORF">EV182_003592</name>
</gene>
<organism evidence="1 2">
    <name type="scientific">Spiromyces aspiralis</name>
    <dbReference type="NCBI Taxonomy" id="68401"/>
    <lineage>
        <taxon>Eukaryota</taxon>
        <taxon>Fungi</taxon>
        <taxon>Fungi incertae sedis</taxon>
        <taxon>Zoopagomycota</taxon>
        <taxon>Kickxellomycotina</taxon>
        <taxon>Kickxellomycetes</taxon>
        <taxon>Kickxellales</taxon>
        <taxon>Kickxellaceae</taxon>
        <taxon>Spiromyces</taxon>
    </lineage>
</organism>
<sequence>CIFGFFNTIEYFTGFLLYWIPFYYVFKLAFLAWLMIPHFSGAHVLYLKFISPAYRSIISKQPVQQAKSD</sequence>
<protein>
    <submittedName>
        <fullName evidence="1">ER membrane protein DP1/Yop1</fullName>
    </submittedName>
</protein>
<dbReference type="EMBL" id="JAMZIH010000956">
    <property type="protein sequence ID" value="KAJ1678663.1"/>
    <property type="molecule type" value="Genomic_DNA"/>
</dbReference>
<dbReference type="Proteomes" id="UP001145114">
    <property type="component" value="Unassembled WGS sequence"/>
</dbReference>
<comment type="caution">
    <text evidence="1">The sequence shown here is derived from an EMBL/GenBank/DDBJ whole genome shotgun (WGS) entry which is preliminary data.</text>
</comment>
<keyword evidence="2" id="KW-1185">Reference proteome</keyword>
<name>A0ACC1HSB9_9FUNG</name>
<feature type="non-terminal residue" evidence="1">
    <location>
        <position position="1"/>
    </location>
</feature>
<accession>A0ACC1HSB9</accession>
<evidence type="ECO:0000313" key="1">
    <source>
        <dbReference type="EMBL" id="KAJ1678663.1"/>
    </source>
</evidence>
<reference evidence="1" key="1">
    <citation type="submission" date="2022-06" db="EMBL/GenBank/DDBJ databases">
        <title>Phylogenomic reconstructions and comparative analyses of Kickxellomycotina fungi.</title>
        <authorList>
            <person name="Reynolds N.K."/>
            <person name="Stajich J.E."/>
            <person name="Barry K."/>
            <person name="Grigoriev I.V."/>
            <person name="Crous P."/>
            <person name="Smith M.E."/>
        </authorList>
    </citation>
    <scope>NUCLEOTIDE SEQUENCE</scope>
    <source>
        <strain evidence="1">RSA 2271</strain>
    </source>
</reference>